<reference evidence="1 2" key="1">
    <citation type="journal article" date="2023" name="Elife">
        <title>Identification of key yeast species and microbe-microbe interactions impacting larval growth of Drosophila in the wild.</title>
        <authorList>
            <person name="Mure A."/>
            <person name="Sugiura Y."/>
            <person name="Maeda R."/>
            <person name="Honda K."/>
            <person name="Sakurai N."/>
            <person name="Takahashi Y."/>
            <person name="Watada M."/>
            <person name="Katoh T."/>
            <person name="Gotoh A."/>
            <person name="Gotoh Y."/>
            <person name="Taniguchi I."/>
            <person name="Nakamura K."/>
            <person name="Hayashi T."/>
            <person name="Katayama T."/>
            <person name="Uemura T."/>
            <person name="Hattori Y."/>
        </authorList>
    </citation>
    <scope>NUCLEOTIDE SEQUENCE [LARGE SCALE GENOMIC DNA]</scope>
    <source>
        <strain evidence="1 2">SC-9</strain>
    </source>
</reference>
<gene>
    <name evidence="1" type="ORF">DASC09_023900</name>
</gene>
<dbReference type="SUPFAM" id="SSF55961">
    <property type="entry name" value="Bet v1-like"/>
    <property type="match status" value="1"/>
</dbReference>
<dbReference type="Pfam" id="PF10604">
    <property type="entry name" value="Polyketide_cyc2"/>
    <property type="match status" value="1"/>
</dbReference>
<protein>
    <recommendedName>
        <fullName evidence="3">Polyketide cyclase/dehydrase</fullName>
    </recommendedName>
</protein>
<dbReference type="InterPro" id="IPR023393">
    <property type="entry name" value="START-like_dom_sf"/>
</dbReference>
<sequence length="156" mass="17281">MVCEFELSKATEINASPSVVRDALLNFSDLPNWSQFIKSIEVTNAPESNTDAKPDKGPLVGSGLKVEITGMTFYPVVVSNTPEKFSWHGKLLGDWFFGGTHFFKFEELPEGKCKLTHGESFKGVLFPLYNKLKGAELSNAFGLFNDAIKKKVEADQ</sequence>
<accession>A0AAV5QJC8</accession>
<dbReference type="PANTHER" id="PTHR36166:SF1">
    <property type="entry name" value="SRPBCC DOMAIN-CONTAINING PROTEIN"/>
    <property type="match status" value="1"/>
</dbReference>
<comment type="caution">
    <text evidence="1">The sequence shown here is derived from an EMBL/GenBank/DDBJ whole genome shotgun (WGS) entry which is preliminary data.</text>
</comment>
<evidence type="ECO:0000313" key="1">
    <source>
        <dbReference type="EMBL" id="GMM35065.1"/>
    </source>
</evidence>
<keyword evidence="2" id="KW-1185">Reference proteome</keyword>
<dbReference type="GeneID" id="90073044"/>
<dbReference type="Gene3D" id="3.30.530.20">
    <property type="match status" value="1"/>
</dbReference>
<organism evidence="1 2">
    <name type="scientific">Saccharomycopsis crataegensis</name>
    <dbReference type="NCBI Taxonomy" id="43959"/>
    <lineage>
        <taxon>Eukaryota</taxon>
        <taxon>Fungi</taxon>
        <taxon>Dikarya</taxon>
        <taxon>Ascomycota</taxon>
        <taxon>Saccharomycotina</taxon>
        <taxon>Saccharomycetes</taxon>
        <taxon>Saccharomycopsidaceae</taxon>
        <taxon>Saccharomycopsis</taxon>
    </lineage>
</organism>
<dbReference type="RefSeq" id="XP_064852065.1">
    <property type="nucleotide sequence ID" value="XM_064995993.1"/>
</dbReference>
<name>A0AAV5QJC8_9ASCO</name>
<dbReference type="PANTHER" id="PTHR36166">
    <property type="entry name" value="CHROMOSOME 9, WHOLE GENOME SHOTGUN SEQUENCE"/>
    <property type="match status" value="1"/>
</dbReference>
<dbReference type="CDD" id="cd07822">
    <property type="entry name" value="SRPBCC_4"/>
    <property type="match status" value="1"/>
</dbReference>
<evidence type="ECO:0008006" key="3">
    <source>
        <dbReference type="Google" id="ProtNLM"/>
    </source>
</evidence>
<proteinExistence type="predicted"/>
<dbReference type="AlphaFoldDB" id="A0AAV5QJC8"/>
<dbReference type="Proteomes" id="UP001360560">
    <property type="component" value="Unassembled WGS sequence"/>
</dbReference>
<dbReference type="EMBL" id="BTFZ01000004">
    <property type="protein sequence ID" value="GMM35065.1"/>
    <property type="molecule type" value="Genomic_DNA"/>
</dbReference>
<evidence type="ECO:0000313" key="2">
    <source>
        <dbReference type="Proteomes" id="UP001360560"/>
    </source>
</evidence>
<dbReference type="InterPro" id="IPR019587">
    <property type="entry name" value="Polyketide_cyclase/dehydratase"/>
</dbReference>